<dbReference type="InterPro" id="IPR010280">
    <property type="entry name" value="U5_MeTrfase_fam"/>
</dbReference>
<keyword evidence="7" id="KW-1185">Reference proteome</keyword>
<dbReference type="Proteomes" id="UP000219494">
    <property type="component" value="Unassembled WGS sequence"/>
</dbReference>
<evidence type="ECO:0000313" key="7">
    <source>
        <dbReference type="Proteomes" id="UP000219494"/>
    </source>
</evidence>
<dbReference type="EMBL" id="OBMI01000003">
    <property type="protein sequence ID" value="SOB87515.1"/>
    <property type="molecule type" value="Genomic_DNA"/>
</dbReference>
<keyword evidence="3 4" id="KW-0949">S-adenosyl-L-methionine</keyword>
<dbReference type="PROSITE" id="PS51687">
    <property type="entry name" value="SAM_MT_RNA_M5U"/>
    <property type="match status" value="1"/>
</dbReference>
<dbReference type="PROSITE" id="PS01230">
    <property type="entry name" value="TRMA_1"/>
    <property type="match status" value="1"/>
</dbReference>
<protein>
    <submittedName>
        <fullName evidence="6">23S rRNA m(5)U-1939 methyltransferase</fullName>
    </submittedName>
</protein>
<feature type="binding site" evidence="4">
    <location>
        <position position="261"/>
    </location>
    <ligand>
        <name>S-adenosyl-L-methionine</name>
        <dbReference type="ChEBI" id="CHEBI:59789"/>
    </ligand>
</feature>
<feature type="binding site" evidence="4">
    <location>
        <position position="279"/>
    </location>
    <ligand>
        <name>S-adenosyl-L-methionine</name>
        <dbReference type="ChEBI" id="CHEBI:59789"/>
    </ligand>
</feature>
<organism evidence="6 7">
    <name type="scientific">Sphingomonas guangdongensis</name>
    <dbReference type="NCBI Taxonomy" id="1141890"/>
    <lineage>
        <taxon>Bacteria</taxon>
        <taxon>Pseudomonadati</taxon>
        <taxon>Pseudomonadota</taxon>
        <taxon>Alphaproteobacteria</taxon>
        <taxon>Sphingomonadales</taxon>
        <taxon>Sphingomonadaceae</taxon>
        <taxon>Sphingomonas</taxon>
    </lineage>
</organism>
<evidence type="ECO:0000313" key="6">
    <source>
        <dbReference type="EMBL" id="SOB87515.1"/>
    </source>
</evidence>
<dbReference type="AlphaFoldDB" id="A0A285R035"/>
<accession>A0A285R035</accession>
<keyword evidence="2 4" id="KW-0808">Transferase</keyword>
<dbReference type="SUPFAM" id="SSF53335">
    <property type="entry name" value="S-adenosyl-L-methionine-dependent methyltransferases"/>
    <property type="match status" value="1"/>
</dbReference>
<evidence type="ECO:0000256" key="5">
    <source>
        <dbReference type="PROSITE-ProRule" id="PRU10015"/>
    </source>
</evidence>
<dbReference type="GO" id="GO:0070041">
    <property type="term" value="F:rRNA (uridine-C5-)-methyltransferase activity"/>
    <property type="evidence" value="ECO:0007669"/>
    <property type="project" value="TreeGrafter"/>
</dbReference>
<comment type="similarity">
    <text evidence="4">Belongs to the class I-like SAM-binding methyltransferase superfamily. RNA M5U methyltransferase family.</text>
</comment>
<dbReference type="PANTHER" id="PTHR11061">
    <property type="entry name" value="RNA M5U METHYLTRANSFERASE"/>
    <property type="match status" value="1"/>
</dbReference>
<name>A0A285R035_9SPHN</name>
<feature type="binding site" evidence="4">
    <location>
        <position position="323"/>
    </location>
    <ligand>
        <name>S-adenosyl-L-methionine</name>
        <dbReference type="ChEBI" id="CHEBI:59789"/>
    </ligand>
</feature>
<evidence type="ECO:0000256" key="1">
    <source>
        <dbReference type="ARBA" id="ARBA00022603"/>
    </source>
</evidence>
<proteinExistence type="inferred from homology"/>
<dbReference type="InterPro" id="IPR029063">
    <property type="entry name" value="SAM-dependent_MTases_sf"/>
</dbReference>
<dbReference type="GO" id="GO:0070475">
    <property type="term" value="P:rRNA base methylation"/>
    <property type="evidence" value="ECO:0007669"/>
    <property type="project" value="TreeGrafter"/>
</dbReference>
<dbReference type="Gene3D" id="3.40.50.150">
    <property type="entry name" value="Vaccinia Virus protein VP39"/>
    <property type="match status" value="1"/>
</dbReference>
<feature type="active site" description="Nucleophile" evidence="4">
    <location>
        <position position="349"/>
    </location>
</feature>
<reference evidence="6 7" key="1">
    <citation type="submission" date="2017-07" db="EMBL/GenBank/DDBJ databases">
        <authorList>
            <person name="Sun Z.S."/>
            <person name="Albrecht U."/>
            <person name="Echele G."/>
            <person name="Lee C.C."/>
        </authorList>
    </citation>
    <scope>NUCLEOTIDE SEQUENCE [LARGE SCALE GENOMIC DNA]</scope>
    <source>
        <strain evidence="6 7">CGMCC 1.12672</strain>
    </source>
</reference>
<dbReference type="PANTHER" id="PTHR11061:SF49">
    <property type="entry name" value="23S RRNA (URACIL(1939)-C(5))-METHYLTRANSFERASE RLMD"/>
    <property type="match status" value="1"/>
</dbReference>
<dbReference type="Gene3D" id="2.40.50.1070">
    <property type="match status" value="1"/>
</dbReference>
<dbReference type="RefSeq" id="WP_097064506.1">
    <property type="nucleotide sequence ID" value="NZ_OBMI01000003.1"/>
</dbReference>
<feature type="active site" evidence="5">
    <location>
        <position position="349"/>
    </location>
</feature>
<sequence length="396" mass="41985">MSEVVRIAARGDGVTADGRHVALAAPGDMLRDDGTLQPGPHHRTAPCRHFPACGGCQLQQLDGPSYAGFVRDRVVGALAAQQLVTDVRDAIVSPPRTRRRATLHAERQGRHVRLGFAEQGSHRLIDLAECHVLLPELFALVAPLRTLLAAVLPERSRADVHLARADGGIDVLLRGSVIDGLAAAEAITGFAERQRLARFAVDEGLGAEVRWEPQPATITLGGVPVPLPPGAFLQATADGEAALIAAVREAIGSARTTADLFAGLGTFALALPGRVYAAEGARDSVLALSGVGRARGVFAEHRDLFRRPLVPAELDRFEAVVLDPPRAGAREQVLQLAGSKVSRIAYVSCNPSSFARDAAVLCEGGYQLDWVQPVGQFTWSTHVELAAAFSRPGSPR</sequence>
<dbReference type="InterPro" id="IPR030390">
    <property type="entry name" value="MeTrfase_TrmA_AS"/>
</dbReference>
<evidence type="ECO:0000256" key="3">
    <source>
        <dbReference type="ARBA" id="ARBA00022691"/>
    </source>
</evidence>
<feature type="binding site" evidence="4">
    <location>
        <position position="234"/>
    </location>
    <ligand>
        <name>S-adenosyl-L-methionine</name>
        <dbReference type="ChEBI" id="CHEBI:59789"/>
    </ligand>
</feature>
<gene>
    <name evidence="6" type="ORF">SAMN06297144_2647</name>
</gene>
<evidence type="ECO:0000256" key="4">
    <source>
        <dbReference type="PROSITE-ProRule" id="PRU01024"/>
    </source>
</evidence>
<dbReference type="Pfam" id="PF05958">
    <property type="entry name" value="tRNA_U5-meth_tr"/>
    <property type="match status" value="1"/>
</dbReference>
<evidence type="ECO:0000256" key="2">
    <source>
        <dbReference type="ARBA" id="ARBA00022679"/>
    </source>
</evidence>
<keyword evidence="1 4" id="KW-0489">Methyltransferase</keyword>